<evidence type="ECO:0000256" key="9">
    <source>
        <dbReference type="ARBA" id="ARBA00023098"/>
    </source>
</evidence>
<evidence type="ECO:0000256" key="6">
    <source>
        <dbReference type="ARBA" id="ARBA00022556"/>
    </source>
</evidence>
<dbReference type="HAMAP" id="MF_00392">
    <property type="entry name" value="LpxB"/>
    <property type="match status" value="1"/>
</dbReference>
<comment type="function">
    <text evidence="1 11">Condensation of UDP-2,3-diacylglucosamine and 2,3-diacylglucosamine-1-phosphate to form lipid A disaccharide, a precursor of lipid A, a phosphorylated glycolipid that anchors the lipopolysaccharide to the outer membrane of the cell.</text>
</comment>
<reference evidence="12" key="1">
    <citation type="submission" date="2019-02" db="EMBL/GenBank/DDBJ databases">
        <authorList>
            <person name="Gruber-Vodicka R. H."/>
            <person name="Seah K. B. B."/>
        </authorList>
    </citation>
    <scope>NUCLEOTIDE SEQUENCE</scope>
    <source>
        <strain evidence="13">BECK_BZ163</strain>
        <strain evidence="14">BECK_BZ164</strain>
        <strain evidence="12">BECK_BZ165</strain>
    </source>
</reference>
<dbReference type="EC" id="2.4.1.182" evidence="3 11"/>
<evidence type="ECO:0000256" key="5">
    <source>
        <dbReference type="ARBA" id="ARBA00022516"/>
    </source>
</evidence>
<dbReference type="UniPathway" id="UPA00973"/>
<dbReference type="NCBIfam" id="TIGR00215">
    <property type="entry name" value="lpxB"/>
    <property type="match status" value="1"/>
</dbReference>
<dbReference type="GO" id="GO:0005543">
    <property type="term" value="F:phospholipid binding"/>
    <property type="evidence" value="ECO:0007669"/>
    <property type="project" value="TreeGrafter"/>
</dbReference>
<keyword evidence="8 11" id="KW-0808">Transferase</keyword>
<dbReference type="Pfam" id="PF02684">
    <property type="entry name" value="LpxB"/>
    <property type="match status" value="1"/>
</dbReference>
<evidence type="ECO:0000256" key="7">
    <source>
        <dbReference type="ARBA" id="ARBA00022676"/>
    </source>
</evidence>
<evidence type="ECO:0000256" key="11">
    <source>
        <dbReference type="HAMAP-Rule" id="MF_00392"/>
    </source>
</evidence>
<dbReference type="EMBL" id="CAADEZ010000201">
    <property type="protein sequence ID" value="VFJ57811.1"/>
    <property type="molecule type" value="Genomic_DNA"/>
</dbReference>
<comment type="catalytic activity">
    <reaction evidence="10 11">
        <text>a lipid X + a UDP-2-N,3-O-bis[(3R)-3-hydroxyacyl]-alpha-D-glucosamine = a lipid A disaccharide + UDP + H(+)</text>
        <dbReference type="Rhea" id="RHEA:67828"/>
        <dbReference type="ChEBI" id="CHEBI:15378"/>
        <dbReference type="ChEBI" id="CHEBI:58223"/>
        <dbReference type="ChEBI" id="CHEBI:137748"/>
        <dbReference type="ChEBI" id="CHEBI:176338"/>
        <dbReference type="ChEBI" id="CHEBI:176343"/>
        <dbReference type="EC" id="2.4.1.182"/>
    </reaction>
</comment>
<evidence type="ECO:0000256" key="1">
    <source>
        <dbReference type="ARBA" id="ARBA00002056"/>
    </source>
</evidence>
<protein>
    <recommendedName>
        <fullName evidence="4 11">Lipid-A-disaccharide synthase</fullName>
        <ecNumber evidence="3 11">2.4.1.182</ecNumber>
    </recommendedName>
</protein>
<keyword evidence="7 11" id="KW-0328">Glycosyltransferase</keyword>
<organism evidence="12">
    <name type="scientific">Candidatus Kentrum sp. FM</name>
    <dbReference type="NCBI Taxonomy" id="2126340"/>
    <lineage>
        <taxon>Bacteria</taxon>
        <taxon>Pseudomonadati</taxon>
        <taxon>Pseudomonadota</taxon>
        <taxon>Gammaproteobacteria</taxon>
        <taxon>Candidatus Kentrum</taxon>
    </lineage>
</organism>
<dbReference type="SUPFAM" id="SSF53756">
    <property type="entry name" value="UDP-Glycosyltransferase/glycogen phosphorylase"/>
    <property type="match status" value="1"/>
</dbReference>
<sequence length="443" mass="48870">MPSSLSSFPRLLFGSGFFRRFLHKRPAPGLPAPESRDPLEKGFRIAIIAGEPSGDRLGAGLLQAMIRQWEQHPDLGRTRIRIEGIGGPRMMAAGCHSLYPMERLSVAGLSEALARVPELLRLRTRLIRRLRADPPDVFIGIDAPDFNLYLEKKLRASGIPVVHYVSPTVWAARGYRIKKIARAVDLMLTLFPFEAAIYQKNRIPVRFVGHPLADEIPQVSDEQMSDERAPNKDQARRELALAPAGKVVALLPGSRRNEVQSMAEPMLRAARWIAERRPGVRFVAPFINAVTRGHFEEVRARVAPDMAITVLDKRSRTAMTAADAVLVAAGTATLEALLLERPMVIALHVAPLTYHLGRAIATVEFVGLPNLLAGRALVPEFIQQQATPERLGQALLAILDHPEAWTEVQAEFRRIGAALRRNADESAATAVLNHLDKLGGPDK</sequence>
<keyword evidence="9 11" id="KW-0443">Lipid metabolism</keyword>
<evidence type="ECO:0000313" key="13">
    <source>
        <dbReference type="EMBL" id="VFJ57811.1"/>
    </source>
</evidence>
<name>A0A450SU69_9GAMM</name>
<evidence type="ECO:0000256" key="2">
    <source>
        <dbReference type="ARBA" id="ARBA00007868"/>
    </source>
</evidence>
<gene>
    <name evidence="11" type="primary">lpxB</name>
    <name evidence="13" type="ORF">BECKFM1743A_GA0114220_102015</name>
    <name evidence="14" type="ORF">BECKFM1743B_GA0114221_101975</name>
    <name evidence="12" type="ORF">BECKFM1743C_GA0114222_102015</name>
</gene>
<dbReference type="AlphaFoldDB" id="A0A450SU69"/>
<dbReference type="GO" id="GO:0009245">
    <property type="term" value="P:lipid A biosynthetic process"/>
    <property type="evidence" value="ECO:0007669"/>
    <property type="project" value="UniProtKB-UniRule"/>
</dbReference>
<evidence type="ECO:0000313" key="14">
    <source>
        <dbReference type="EMBL" id="VFK11605.1"/>
    </source>
</evidence>
<evidence type="ECO:0000256" key="10">
    <source>
        <dbReference type="ARBA" id="ARBA00048975"/>
    </source>
</evidence>
<dbReference type="EMBL" id="CAADFA010000201">
    <property type="protein sequence ID" value="VFJ57524.1"/>
    <property type="molecule type" value="Genomic_DNA"/>
</dbReference>
<dbReference type="GO" id="GO:0016020">
    <property type="term" value="C:membrane"/>
    <property type="evidence" value="ECO:0007669"/>
    <property type="project" value="GOC"/>
</dbReference>
<dbReference type="InterPro" id="IPR003835">
    <property type="entry name" value="Glyco_trans_19"/>
</dbReference>
<evidence type="ECO:0000256" key="3">
    <source>
        <dbReference type="ARBA" id="ARBA00012687"/>
    </source>
</evidence>
<proteinExistence type="inferred from homology"/>
<evidence type="ECO:0000313" key="12">
    <source>
        <dbReference type="EMBL" id="VFJ57524.1"/>
    </source>
</evidence>
<dbReference type="EMBL" id="CAADFL010000197">
    <property type="protein sequence ID" value="VFK11605.1"/>
    <property type="molecule type" value="Genomic_DNA"/>
</dbReference>
<dbReference type="GO" id="GO:0008915">
    <property type="term" value="F:lipid-A-disaccharide synthase activity"/>
    <property type="evidence" value="ECO:0007669"/>
    <property type="project" value="UniProtKB-UniRule"/>
</dbReference>
<evidence type="ECO:0000256" key="8">
    <source>
        <dbReference type="ARBA" id="ARBA00022679"/>
    </source>
</evidence>
<keyword evidence="5 11" id="KW-0444">Lipid biosynthesis</keyword>
<evidence type="ECO:0000256" key="4">
    <source>
        <dbReference type="ARBA" id="ARBA00020902"/>
    </source>
</evidence>
<dbReference type="PANTHER" id="PTHR30372">
    <property type="entry name" value="LIPID-A-DISACCHARIDE SYNTHASE"/>
    <property type="match status" value="1"/>
</dbReference>
<dbReference type="PANTHER" id="PTHR30372:SF4">
    <property type="entry name" value="LIPID-A-DISACCHARIDE SYNTHASE, MITOCHONDRIAL-RELATED"/>
    <property type="match status" value="1"/>
</dbReference>
<comment type="pathway">
    <text evidence="11">Bacterial outer membrane biogenesis; LPS lipid A biosynthesis.</text>
</comment>
<comment type="similarity">
    <text evidence="2 11">Belongs to the LpxB family.</text>
</comment>
<keyword evidence="6 11" id="KW-0441">Lipid A biosynthesis</keyword>
<accession>A0A450SU69</accession>